<dbReference type="PANTHER" id="PTHR14200:SF11">
    <property type="entry name" value="CYTOCHROME C OXIDASE SUBUNIT 5A, MITOCHONDRIAL"/>
    <property type="match status" value="1"/>
</dbReference>
<evidence type="ECO:0000256" key="4">
    <source>
        <dbReference type="ARBA" id="ARBA00021968"/>
    </source>
</evidence>
<dbReference type="EMBL" id="JAACXV010000003">
    <property type="protein sequence ID" value="KAF7287793.1"/>
    <property type="molecule type" value="Genomic_DNA"/>
</dbReference>
<dbReference type="InterPro" id="IPR036545">
    <property type="entry name" value="Cyt_c_oxidase_su5A/6_sf"/>
</dbReference>
<comment type="subcellular location">
    <subcellularLocation>
        <location evidence="1 13">Mitochondrion inner membrane</location>
        <topology evidence="1 13">Peripheral membrane protein</topology>
        <orientation evidence="1 13">Matrix side</orientation>
    </subcellularLocation>
</comment>
<evidence type="ECO:0000256" key="5">
    <source>
        <dbReference type="ARBA" id="ARBA00022617"/>
    </source>
</evidence>
<dbReference type="CDD" id="cd00923">
    <property type="entry name" value="Cyt_c_Oxidase_Va"/>
    <property type="match status" value="1"/>
</dbReference>
<name>A0A834IXZ3_RHYFE</name>
<dbReference type="Pfam" id="PF02284">
    <property type="entry name" value="COX5A"/>
    <property type="match status" value="1"/>
</dbReference>
<dbReference type="SUPFAM" id="SSF48479">
    <property type="entry name" value="Cytochrome c oxidase subunit E"/>
    <property type="match status" value="1"/>
</dbReference>
<comment type="similarity">
    <text evidence="3 13">Belongs to the cytochrome c oxidase subunit 5A family.</text>
</comment>
<keyword evidence="15" id="KW-1185">Reference proteome</keyword>
<evidence type="ECO:0000313" key="14">
    <source>
        <dbReference type="EMBL" id="KAF7287793.1"/>
    </source>
</evidence>
<comment type="pathway">
    <text evidence="2 13">Energy metabolism; oxidative phosphorylation.</text>
</comment>
<dbReference type="GO" id="GO:0005743">
    <property type="term" value="C:mitochondrial inner membrane"/>
    <property type="evidence" value="ECO:0007669"/>
    <property type="project" value="UniProtKB-SubCell"/>
</dbReference>
<keyword evidence="10 13" id="KW-0496">Mitochondrion</keyword>
<evidence type="ECO:0000256" key="1">
    <source>
        <dbReference type="ARBA" id="ARBA00004443"/>
    </source>
</evidence>
<keyword evidence="5 13" id="KW-0349">Heme</keyword>
<keyword evidence="7 13" id="KW-0999">Mitochondrion inner membrane</keyword>
<comment type="caution">
    <text evidence="14">The sequence shown here is derived from an EMBL/GenBank/DDBJ whole genome shotgun (WGS) entry which is preliminary data.</text>
</comment>
<dbReference type="OrthoDB" id="5778907at2759"/>
<dbReference type="GO" id="GO:0006123">
    <property type="term" value="P:mitochondrial electron transport, cytochrome c to oxygen"/>
    <property type="evidence" value="ECO:0007669"/>
    <property type="project" value="UniProtKB-UniRule"/>
</dbReference>
<dbReference type="AlphaFoldDB" id="A0A834IXZ3"/>
<evidence type="ECO:0000256" key="7">
    <source>
        <dbReference type="ARBA" id="ARBA00022792"/>
    </source>
</evidence>
<dbReference type="UniPathway" id="UPA00705"/>
<evidence type="ECO:0000256" key="8">
    <source>
        <dbReference type="ARBA" id="ARBA00022946"/>
    </source>
</evidence>
<dbReference type="GO" id="GO:0045277">
    <property type="term" value="C:respiratory chain complex IV"/>
    <property type="evidence" value="ECO:0007669"/>
    <property type="project" value="UniProtKB-UniRule"/>
</dbReference>
<accession>A0A834IXZ3</accession>
<evidence type="ECO:0000256" key="9">
    <source>
        <dbReference type="ARBA" id="ARBA00023004"/>
    </source>
</evidence>
<keyword evidence="6 13" id="KW-0479">Metal-binding</keyword>
<organism evidence="14 15">
    <name type="scientific">Rhynchophorus ferrugineus</name>
    <name type="common">Red palm weevil</name>
    <name type="synonym">Curculio ferrugineus</name>
    <dbReference type="NCBI Taxonomy" id="354439"/>
    <lineage>
        <taxon>Eukaryota</taxon>
        <taxon>Metazoa</taxon>
        <taxon>Ecdysozoa</taxon>
        <taxon>Arthropoda</taxon>
        <taxon>Hexapoda</taxon>
        <taxon>Insecta</taxon>
        <taxon>Pterygota</taxon>
        <taxon>Neoptera</taxon>
        <taxon>Endopterygota</taxon>
        <taxon>Coleoptera</taxon>
        <taxon>Polyphaga</taxon>
        <taxon>Cucujiformia</taxon>
        <taxon>Curculionidae</taxon>
        <taxon>Dryophthorinae</taxon>
        <taxon>Rhynchophorus</taxon>
    </lineage>
</organism>
<evidence type="ECO:0000256" key="2">
    <source>
        <dbReference type="ARBA" id="ARBA00004673"/>
    </source>
</evidence>
<keyword evidence="11 13" id="KW-0472">Membrane</keyword>
<comment type="function">
    <text evidence="13">Component of the cytochrome c oxidase, the last enzyme in the mitochondrial electron transport chain which drives oxidative phosphorylation. The respiratory chain contains 3 multisubunit complexes succinate dehydrogenase (complex II, CII), ubiquinol-cytochrome c oxidoreductase (cytochrome b-c1 complex, complex III, CIII) and cytochrome c oxidase (complex IV, CIV), that cooperate to transfer electrons derived from NADH and succinate to molecular oxygen, creating an electrochemical gradient over the inner membrane that drives transmembrane transport and the ATP synthase. Cytochrome c oxidase is the component of the respiratory chain that catalyzes the reduction of oxygen to water. Electrons originating from reduced cytochrome c in the intermembrane space (IMS) are transferred via the dinuclear copper A center (CU(A)) of subunit 2 and heme A of subunit 1 to the active site in subunit 1, a binuclear center (BNC) formed by heme A3 and copper B (CU(B)). The BNC reduces molecular oxygen to 2 water molecules using 4 electrons from cytochrome c in the IMS and 4 protons from the mitochondrial matrix.</text>
</comment>
<comment type="subunit">
    <text evidence="13">Component of the cytochrome c oxidase (complex IV, CIV), a multisubunit enzyme composed of a catalytic core of 3 subunits and several supernumerary subunits. The complex exists as a monomer or a dimer and forms supercomplexes (SCs) in the inner mitochondrial membrane with ubiquinol-cytochrome c oxidoreductase (cytochrome b-c1 complex, complex III, CIII).</text>
</comment>
<protein>
    <recommendedName>
        <fullName evidence="4 13">Cytochrome c oxidase subunit 5A, mitochondrial</fullName>
    </recommendedName>
    <alternativeName>
        <fullName evidence="12 13">Cytochrome c oxidase polypeptide Va</fullName>
    </alternativeName>
</protein>
<dbReference type="InterPro" id="IPR003204">
    <property type="entry name" value="Cyt_c_oxidase_su5A/6"/>
</dbReference>
<evidence type="ECO:0000256" key="6">
    <source>
        <dbReference type="ARBA" id="ARBA00022723"/>
    </source>
</evidence>
<dbReference type="Proteomes" id="UP000625711">
    <property type="component" value="Unassembled WGS sequence"/>
</dbReference>
<keyword evidence="9 13" id="KW-0408">Iron</keyword>
<keyword evidence="8 13" id="KW-0809">Transit peptide</keyword>
<evidence type="ECO:0000256" key="3">
    <source>
        <dbReference type="ARBA" id="ARBA00007972"/>
    </source>
</evidence>
<evidence type="ECO:0000256" key="12">
    <source>
        <dbReference type="ARBA" id="ARBA00031049"/>
    </source>
</evidence>
<evidence type="ECO:0000313" key="15">
    <source>
        <dbReference type="Proteomes" id="UP000625711"/>
    </source>
</evidence>
<reference evidence="14" key="1">
    <citation type="submission" date="2020-08" db="EMBL/GenBank/DDBJ databases">
        <title>Genome sequencing and assembly of the red palm weevil Rhynchophorus ferrugineus.</title>
        <authorList>
            <person name="Dias G.B."/>
            <person name="Bergman C.M."/>
            <person name="Manee M."/>
        </authorList>
    </citation>
    <scope>NUCLEOTIDE SEQUENCE</scope>
    <source>
        <strain evidence="14">AA-2017</strain>
        <tissue evidence="14">Whole larva</tissue>
    </source>
</reference>
<gene>
    <name evidence="14" type="ORF">GWI33_003424</name>
</gene>
<dbReference type="PANTHER" id="PTHR14200">
    <property type="entry name" value="CYTOCHROME C OXIDASE POLYPEPTIDE"/>
    <property type="match status" value="1"/>
</dbReference>
<proteinExistence type="inferred from homology"/>
<evidence type="ECO:0000256" key="10">
    <source>
        <dbReference type="ARBA" id="ARBA00023128"/>
    </source>
</evidence>
<dbReference type="GO" id="GO:0046872">
    <property type="term" value="F:metal ion binding"/>
    <property type="evidence" value="ECO:0007669"/>
    <property type="project" value="UniProtKB-UniRule"/>
</dbReference>
<evidence type="ECO:0000256" key="13">
    <source>
        <dbReference type="RuleBase" id="RU368103"/>
    </source>
</evidence>
<sequence>MLRSSAVRLHLLFKNVGIFKKSIPSTTFGKIKLMSTHNTETDTQFDQRYENFLSSTKIDGWDVRRTDLFGHDLVPEPKIIIAALKACRRVNDLALAIRILEALKDKCGNEVNEIYPWYIQEIKPTLTDLGIPTLEELGYDKPEFALQNVDDMQ</sequence>
<evidence type="ECO:0000256" key="11">
    <source>
        <dbReference type="ARBA" id="ARBA00023136"/>
    </source>
</evidence>
<dbReference type="Gene3D" id="1.25.40.40">
    <property type="entry name" value="Cytochrome c oxidase, subunit Va/VI"/>
    <property type="match status" value="1"/>
</dbReference>